<organism evidence="3 4">
    <name type="scientific">Ranatra chinensis</name>
    <dbReference type="NCBI Taxonomy" id="642074"/>
    <lineage>
        <taxon>Eukaryota</taxon>
        <taxon>Metazoa</taxon>
        <taxon>Ecdysozoa</taxon>
        <taxon>Arthropoda</taxon>
        <taxon>Hexapoda</taxon>
        <taxon>Insecta</taxon>
        <taxon>Pterygota</taxon>
        <taxon>Neoptera</taxon>
        <taxon>Paraneoptera</taxon>
        <taxon>Hemiptera</taxon>
        <taxon>Heteroptera</taxon>
        <taxon>Panheteroptera</taxon>
        <taxon>Nepomorpha</taxon>
        <taxon>Nepidae</taxon>
        <taxon>Ranatrinae</taxon>
        <taxon>Ranatra</taxon>
    </lineage>
</organism>
<keyword evidence="4" id="KW-1185">Reference proteome</keyword>
<dbReference type="Gene3D" id="1.25.40.10">
    <property type="entry name" value="Tetratricopeptide repeat domain"/>
    <property type="match status" value="1"/>
</dbReference>
<accession>A0ABD0YM96</accession>
<dbReference type="EMBL" id="JBFDAA010000014">
    <property type="protein sequence ID" value="KAL1122233.1"/>
    <property type="molecule type" value="Genomic_DNA"/>
</dbReference>
<dbReference type="InterPro" id="IPR043195">
    <property type="entry name" value="TTC12"/>
</dbReference>
<evidence type="ECO:0000313" key="3">
    <source>
        <dbReference type="EMBL" id="KAL1122233.1"/>
    </source>
</evidence>
<dbReference type="Pfam" id="PF13424">
    <property type="entry name" value="TPR_12"/>
    <property type="match status" value="1"/>
</dbReference>
<dbReference type="SUPFAM" id="SSF48452">
    <property type="entry name" value="TPR-like"/>
    <property type="match status" value="1"/>
</dbReference>
<evidence type="ECO:0000256" key="1">
    <source>
        <dbReference type="PROSITE-ProRule" id="PRU00339"/>
    </source>
</evidence>
<reference evidence="3 4" key="1">
    <citation type="submission" date="2024-07" db="EMBL/GenBank/DDBJ databases">
        <title>Chromosome-level genome assembly of the water stick insect Ranatra chinensis (Heteroptera: Nepidae).</title>
        <authorList>
            <person name="Liu X."/>
        </authorList>
    </citation>
    <scope>NUCLEOTIDE SEQUENCE [LARGE SCALE GENOMIC DNA]</scope>
    <source>
        <strain evidence="3">Cailab_2021Rc</strain>
        <tissue evidence="3">Muscle</tissue>
    </source>
</reference>
<sequence>MKTVERDATERAKERKERKEIAEGMKNQGNKAFRAGDYNKALNYFNKAIEQVKDSSLLYTNRALTFINLGLYFRALSDCDTALKIYEKSFKAKLYKAQCLAMLSATDEAESIINDLIHDHPEQKDIIEGEDNFFIWRLIIESFLSITVHY</sequence>
<protein>
    <submittedName>
        <fullName evidence="3">Uncharacterized protein</fullName>
    </submittedName>
</protein>
<feature type="repeat" description="TPR" evidence="1">
    <location>
        <begin position="22"/>
        <end position="55"/>
    </location>
</feature>
<dbReference type="Proteomes" id="UP001558652">
    <property type="component" value="Unassembled WGS sequence"/>
</dbReference>
<dbReference type="PROSITE" id="PS50005">
    <property type="entry name" value="TPR"/>
    <property type="match status" value="1"/>
</dbReference>
<dbReference type="InterPro" id="IPR019734">
    <property type="entry name" value="TPR_rpt"/>
</dbReference>
<dbReference type="AlphaFoldDB" id="A0ABD0YM96"/>
<proteinExistence type="predicted"/>
<dbReference type="PANTHER" id="PTHR46540">
    <property type="entry name" value="TETRATRICOPEPTIDE REPEAT PROTEIN 12"/>
    <property type="match status" value="1"/>
</dbReference>
<name>A0ABD0YM96_9HEMI</name>
<feature type="region of interest" description="Disordered" evidence="2">
    <location>
        <begin position="1"/>
        <end position="21"/>
    </location>
</feature>
<comment type="caution">
    <text evidence="3">The sequence shown here is derived from an EMBL/GenBank/DDBJ whole genome shotgun (WGS) entry which is preliminary data.</text>
</comment>
<evidence type="ECO:0000313" key="4">
    <source>
        <dbReference type="Proteomes" id="UP001558652"/>
    </source>
</evidence>
<keyword evidence="1" id="KW-0802">TPR repeat</keyword>
<gene>
    <name evidence="3" type="ORF">AAG570_003638</name>
</gene>
<dbReference type="InterPro" id="IPR011990">
    <property type="entry name" value="TPR-like_helical_dom_sf"/>
</dbReference>
<dbReference type="SMART" id="SM00028">
    <property type="entry name" value="TPR"/>
    <property type="match status" value="2"/>
</dbReference>
<dbReference type="PANTHER" id="PTHR46540:SF1">
    <property type="entry name" value="TETRATRICOPEPTIDE REPEAT PROTEIN 12"/>
    <property type="match status" value="1"/>
</dbReference>
<evidence type="ECO:0000256" key="2">
    <source>
        <dbReference type="SAM" id="MobiDB-lite"/>
    </source>
</evidence>